<feature type="domain" description="Glycosyl transferase family 1" evidence="3">
    <location>
        <begin position="314"/>
        <end position="382"/>
    </location>
</feature>
<evidence type="ECO:0000256" key="1">
    <source>
        <dbReference type="ARBA" id="ARBA00022676"/>
    </source>
</evidence>
<gene>
    <name evidence="5" type="ORF">DILT_LOCUS5685</name>
</gene>
<feature type="domain" description="PIGA GPI anchor biosynthesis" evidence="4">
    <location>
        <begin position="145"/>
        <end position="230"/>
    </location>
</feature>
<proteinExistence type="predicted"/>
<dbReference type="EMBL" id="UYRU01047934">
    <property type="protein sequence ID" value="VDN09854.1"/>
    <property type="molecule type" value="Genomic_DNA"/>
</dbReference>
<evidence type="ECO:0000259" key="4">
    <source>
        <dbReference type="Pfam" id="PF08288"/>
    </source>
</evidence>
<evidence type="ECO:0008006" key="7">
    <source>
        <dbReference type="Google" id="ProtNLM"/>
    </source>
</evidence>
<name>A0A3P7KZC9_DIBLA</name>
<evidence type="ECO:0000259" key="3">
    <source>
        <dbReference type="Pfam" id="PF00534"/>
    </source>
</evidence>
<dbReference type="GO" id="GO:0000506">
    <property type="term" value="C:glycosylphosphatidylinositol-N-acetylglucosaminyltransferase (GPI-GnT) complex"/>
    <property type="evidence" value="ECO:0007669"/>
    <property type="project" value="TreeGrafter"/>
</dbReference>
<dbReference type="SUPFAM" id="SSF53756">
    <property type="entry name" value="UDP-Glycosyltransferase/glycogen phosphorylase"/>
    <property type="match status" value="1"/>
</dbReference>
<dbReference type="GO" id="GO:0006506">
    <property type="term" value="P:GPI anchor biosynthetic process"/>
    <property type="evidence" value="ECO:0007669"/>
    <property type="project" value="InterPro"/>
</dbReference>
<dbReference type="Pfam" id="PF08288">
    <property type="entry name" value="PIGA"/>
    <property type="match status" value="1"/>
</dbReference>
<evidence type="ECO:0000313" key="5">
    <source>
        <dbReference type="EMBL" id="VDN09854.1"/>
    </source>
</evidence>
<dbReference type="PANTHER" id="PTHR45871:SF1">
    <property type="entry name" value="PHOSPHATIDYLINOSITOL N-ACETYLGLUCOSAMINYLTRANSFERASE SUBUNIT A"/>
    <property type="match status" value="1"/>
</dbReference>
<dbReference type="Gene3D" id="3.40.50.2000">
    <property type="entry name" value="Glycogen Phosphorylase B"/>
    <property type="match status" value="2"/>
</dbReference>
<dbReference type="GO" id="GO:0017176">
    <property type="term" value="F:phosphatidylinositol N-acetylglucosaminyltransferase activity"/>
    <property type="evidence" value="ECO:0007669"/>
    <property type="project" value="TreeGrafter"/>
</dbReference>
<sequence>MGSFKFQSHSLPVSVSICLHRIVPYRGSSKSISNSLSIFRLLNTADRHPVLGILKTVVSGQLGVKRFRLGTVSPGALAVVAFYPTEVTERPDSGRSLILYFSLICDCFYPNSGGVENHIYHLAQCLLLRGHRVIIVTHAYGEDWQRQGVRYMARGLKVYYIPYRPFYNLSVFITVFGLLPVIRDILIRENVDVVHGHSAFSPLALESLMHSKALGLRTIFTDHSLFGFADLSSVLANKALFLFLNVVDNFICVSNVAKENSVLRGGMNPECVFVIPNAIDSSAFTPEPSARDPENTDTMGRRGACPRAARCIWLYCVGGDGPKRLVLEEMLERHKLHSRVQLLGSLPHHKVRDVLVKGDIFLNTSLTESFCIAIVEAASCGVVRGHVLSSVLSVDVPFHFGATISKREVIDSVFEARFLELAHEDIREEWSKWLLVVSTAVGGVPEVLPPHMLRLAPVSASGLAGTLADAIEEVRQQRIIWTQESRPPSSLDISPSISPSSKDVDQSESQSVTTVSTVDSVLEPEIVDAPSCQTAVNDPLQQRNLESVSKPSWPPVSASKQIWQRHREVGKLYTWQNVAERTEKVYLTAMSHPRGSTTTGMLAYVLFTGIK</sequence>
<evidence type="ECO:0000313" key="6">
    <source>
        <dbReference type="Proteomes" id="UP000281553"/>
    </source>
</evidence>
<organism evidence="5 6">
    <name type="scientific">Dibothriocephalus latus</name>
    <name type="common">Fish tapeworm</name>
    <name type="synonym">Diphyllobothrium latum</name>
    <dbReference type="NCBI Taxonomy" id="60516"/>
    <lineage>
        <taxon>Eukaryota</taxon>
        <taxon>Metazoa</taxon>
        <taxon>Spiralia</taxon>
        <taxon>Lophotrochozoa</taxon>
        <taxon>Platyhelminthes</taxon>
        <taxon>Cestoda</taxon>
        <taxon>Eucestoda</taxon>
        <taxon>Diphyllobothriidea</taxon>
        <taxon>Diphyllobothriidae</taxon>
        <taxon>Dibothriocephalus</taxon>
    </lineage>
</organism>
<keyword evidence="1" id="KW-0328">Glycosyltransferase</keyword>
<protein>
    <recommendedName>
        <fullName evidence="7">PIGA GPI anchor biosynthesis domain-containing protein</fullName>
    </recommendedName>
</protein>
<feature type="region of interest" description="Disordered" evidence="2">
    <location>
        <begin position="486"/>
        <end position="515"/>
    </location>
</feature>
<dbReference type="InterPro" id="IPR013234">
    <property type="entry name" value="PIGA_GPI_anchor_biosynthesis"/>
</dbReference>
<keyword evidence="6" id="KW-1185">Reference proteome</keyword>
<dbReference type="InterPro" id="IPR001296">
    <property type="entry name" value="Glyco_trans_1"/>
</dbReference>
<dbReference type="Pfam" id="PF00534">
    <property type="entry name" value="Glycos_transf_1"/>
    <property type="match status" value="1"/>
</dbReference>
<dbReference type="OrthoDB" id="734129at2759"/>
<reference evidence="5 6" key="1">
    <citation type="submission" date="2018-11" db="EMBL/GenBank/DDBJ databases">
        <authorList>
            <consortium name="Pathogen Informatics"/>
        </authorList>
    </citation>
    <scope>NUCLEOTIDE SEQUENCE [LARGE SCALE GENOMIC DNA]</scope>
</reference>
<accession>A0A3P7KZC9</accession>
<keyword evidence="1" id="KW-0808">Transferase</keyword>
<dbReference type="Proteomes" id="UP000281553">
    <property type="component" value="Unassembled WGS sequence"/>
</dbReference>
<dbReference type="PANTHER" id="PTHR45871">
    <property type="entry name" value="N-ACETYLGLUCOSAMINYL-PHOSPHATIDYLINOSITOL BIOSYNTHETIC PROTEIN"/>
    <property type="match status" value="1"/>
</dbReference>
<dbReference type="AlphaFoldDB" id="A0A3P7KZC9"/>
<evidence type="ECO:0000256" key="2">
    <source>
        <dbReference type="SAM" id="MobiDB-lite"/>
    </source>
</evidence>